<evidence type="ECO:0000256" key="9">
    <source>
        <dbReference type="ARBA" id="ARBA00023180"/>
    </source>
</evidence>
<dbReference type="InterPro" id="IPR013112">
    <property type="entry name" value="FAD-bd_8"/>
</dbReference>
<dbReference type="AlphaFoldDB" id="A0A9W6WHM8"/>
<accession>A0A9W6WHM8</accession>
<dbReference type="GO" id="GO:0015677">
    <property type="term" value="P:copper ion import"/>
    <property type="evidence" value="ECO:0007669"/>
    <property type="project" value="TreeGrafter"/>
</dbReference>
<sequence>MRPLLSVRYLYILVLASFVSAFGSKDSLLFSCITVSRSLNFDYSVNLTSTSSAFWDPVCHYEPIIGTLTTCLYEHSTSKNSYEYLLSKYASGCNENSATDLTPNNLINSYKNASSYIIIDTPKDDAKIHNPVKLDLKSVDTVNNSFKAFFLNMSISTSYAVICIFFWVVTLGIIGVFNHLKSTFIIRLLTGSTINKLRGFFGVSAFITQHHLQHFNLFGYDIYLGLFNCLLPTNQESIILILYLCLVVAFSKFEYPLLSNNSLFATIDLQQLRYIADRTGLLAFAQLLPLFLFAGRNNLLITLTGVPFNSFIILHKWISRLMTILALVHAHFFALYFIAIHRIEEEFIRNYIIAGEVAILCCLVFMVQAMYWFRQNYYELFLFIHIICAIGFIVGCFIHCRDIGYMEWIYLSIAFWLLDRILRFHNIYQFGISNAQFTLRIGDSSDDKTFVISVPRSKLKGENWKTYPGCYIYIYVLSLKFKFWESHPFTIYDSKSANDGSHNIMIYVKPKSGTTYSIYNRLIENLNKTGTNSMNFKVAIEGPYGHKTHLENCDKVILLAGGNVMD</sequence>
<keyword evidence="11" id="KW-0732">Signal</keyword>
<evidence type="ECO:0000256" key="3">
    <source>
        <dbReference type="ARBA" id="ARBA00022630"/>
    </source>
</evidence>
<keyword evidence="6 10" id="KW-1133">Transmembrane helix</keyword>
<comment type="subcellular location">
    <subcellularLocation>
        <location evidence="1">Membrane</location>
        <topology evidence="1">Multi-pass membrane protein</topology>
    </subcellularLocation>
</comment>
<dbReference type="InterPro" id="IPR013130">
    <property type="entry name" value="Fe3_Rdtase_TM_dom"/>
</dbReference>
<dbReference type="PANTHER" id="PTHR32361">
    <property type="entry name" value="FERRIC/CUPRIC REDUCTASE TRANSMEMBRANE COMPONENT"/>
    <property type="match status" value="1"/>
</dbReference>
<feature type="transmembrane region" description="Helical" evidence="10">
    <location>
        <begin position="238"/>
        <end position="258"/>
    </location>
</feature>
<evidence type="ECO:0000256" key="4">
    <source>
        <dbReference type="ARBA" id="ARBA00022692"/>
    </source>
</evidence>
<feature type="transmembrane region" description="Helical" evidence="10">
    <location>
        <begin position="351"/>
        <end position="374"/>
    </location>
</feature>
<keyword evidence="4 10" id="KW-0812">Transmembrane</keyword>
<evidence type="ECO:0000256" key="10">
    <source>
        <dbReference type="SAM" id="Phobius"/>
    </source>
</evidence>
<feature type="transmembrane region" description="Helical" evidence="10">
    <location>
        <begin position="317"/>
        <end position="339"/>
    </location>
</feature>
<dbReference type="GO" id="GO:0005886">
    <property type="term" value="C:plasma membrane"/>
    <property type="evidence" value="ECO:0007669"/>
    <property type="project" value="TreeGrafter"/>
</dbReference>
<dbReference type="InterPro" id="IPR051410">
    <property type="entry name" value="Ferric/Cupric_Reductase"/>
</dbReference>
<evidence type="ECO:0000256" key="6">
    <source>
        <dbReference type="ARBA" id="ARBA00022989"/>
    </source>
</evidence>
<dbReference type="PROSITE" id="PS51384">
    <property type="entry name" value="FAD_FR"/>
    <property type="match status" value="1"/>
</dbReference>
<evidence type="ECO:0000256" key="11">
    <source>
        <dbReference type="SAM" id="SignalP"/>
    </source>
</evidence>
<feature type="transmembrane region" description="Helical" evidence="10">
    <location>
        <begin position="159"/>
        <end position="178"/>
    </location>
</feature>
<evidence type="ECO:0000256" key="2">
    <source>
        <dbReference type="ARBA" id="ARBA00022448"/>
    </source>
</evidence>
<keyword evidence="9" id="KW-0325">Glycoprotein</keyword>
<dbReference type="EMBL" id="BSXN01001394">
    <property type="protein sequence ID" value="GME72898.1"/>
    <property type="molecule type" value="Genomic_DNA"/>
</dbReference>
<proteinExistence type="predicted"/>
<feature type="transmembrane region" description="Helical" evidence="10">
    <location>
        <begin position="380"/>
        <end position="400"/>
    </location>
</feature>
<dbReference type="Proteomes" id="UP001165120">
    <property type="component" value="Unassembled WGS sequence"/>
</dbReference>
<dbReference type="Pfam" id="PF01794">
    <property type="entry name" value="Ferric_reduct"/>
    <property type="match status" value="1"/>
</dbReference>
<keyword evidence="14" id="KW-1185">Reference proteome</keyword>
<keyword evidence="7" id="KW-0406">Ion transport</keyword>
<organism evidence="13 14">
    <name type="scientific">Candida boidinii</name>
    <name type="common">Yeast</name>
    <dbReference type="NCBI Taxonomy" id="5477"/>
    <lineage>
        <taxon>Eukaryota</taxon>
        <taxon>Fungi</taxon>
        <taxon>Dikarya</taxon>
        <taxon>Ascomycota</taxon>
        <taxon>Saccharomycotina</taxon>
        <taxon>Pichiomycetes</taxon>
        <taxon>Pichiales</taxon>
        <taxon>Pichiaceae</taxon>
        <taxon>Ogataea</taxon>
        <taxon>Ogataea/Candida clade</taxon>
    </lineage>
</organism>
<dbReference type="CDD" id="cd06186">
    <property type="entry name" value="NOX_Duox_like_FAD_NADP"/>
    <property type="match status" value="1"/>
</dbReference>
<feature type="domain" description="FAD-binding FR-type" evidence="12">
    <location>
        <begin position="414"/>
        <end position="550"/>
    </location>
</feature>
<reference evidence="13" key="1">
    <citation type="submission" date="2023-04" db="EMBL/GenBank/DDBJ databases">
        <title>Candida boidinii NBRC 10035.</title>
        <authorList>
            <person name="Ichikawa N."/>
            <person name="Sato H."/>
            <person name="Tonouchi N."/>
        </authorList>
    </citation>
    <scope>NUCLEOTIDE SEQUENCE</scope>
    <source>
        <strain evidence="13">NBRC 10035</strain>
    </source>
</reference>
<evidence type="ECO:0000256" key="7">
    <source>
        <dbReference type="ARBA" id="ARBA00023065"/>
    </source>
</evidence>
<evidence type="ECO:0000259" key="12">
    <source>
        <dbReference type="PROSITE" id="PS51384"/>
    </source>
</evidence>
<dbReference type="GO" id="GO:0006879">
    <property type="term" value="P:intracellular iron ion homeostasis"/>
    <property type="evidence" value="ECO:0007669"/>
    <property type="project" value="TreeGrafter"/>
</dbReference>
<feature type="signal peptide" evidence="11">
    <location>
        <begin position="1"/>
        <end position="21"/>
    </location>
</feature>
<feature type="chain" id="PRO_5040928329" evidence="11">
    <location>
        <begin position="22"/>
        <end position="566"/>
    </location>
</feature>
<feature type="transmembrane region" description="Helical" evidence="10">
    <location>
        <begin position="279"/>
        <end position="297"/>
    </location>
</feature>
<keyword evidence="3" id="KW-0285">Flavoprotein</keyword>
<evidence type="ECO:0000313" key="13">
    <source>
        <dbReference type="EMBL" id="GME72898.1"/>
    </source>
</evidence>
<dbReference type="InterPro" id="IPR017927">
    <property type="entry name" value="FAD-bd_FR_type"/>
</dbReference>
<evidence type="ECO:0000256" key="8">
    <source>
        <dbReference type="ARBA" id="ARBA00023136"/>
    </source>
</evidence>
<dbReference type="Pfam" id="PF08022">
    <property type="entry name" value="FAD_binding_8"/>
    <property type="match status" value="1"/>
</dbReference>
<dbReference type="PANTHER" id="PTHR32361:SF9">
    <property type="entry name" value="FERRIC REDUCTASE TRANSMEMBRANE COMPONENT 3-RELATED"/>
    <property type="match status" value="1"/>
</dbReference>
<comment type="caution">
    <text evidence="13">The sequence shown here is derived from an EMBL/GenBank/DDBJ whole genome shotgun (WGS) entry which is preliminary data.</text>
</comment>
<dbReference type="SFLD" id="SFLDG01168">
    <property type="entry name" value="Ferric_reductase_subgroup_(FRE"/>
    <property type="match status" value="1"/>
</dbReference>
<dbReference type="SFLD" id="SFLDS00052">
    <property type="entry name" value="Ferric_Reductase_Domain"/>
    <property type="match status" value="1"/>
</dbReference>
<evidence type="ECO:0000256" key="1">
    <source>
        <dbReference type="ARBA" id="ARBA00004141"/>
    </source>
</evidence>
<dbReference type="GO" id="GO:0006826">
    <property type="term" value="P:iron ion transport"/>
    <property type="evidence" value="ECO:0007669"/>
    <property type="project" value="TreeGrafter"/>
</dbReference>
<protein>
    <submittedName>
        <fullName evidence="13">Unnamed protein product</fullName>
    </submittedName>
</protein>
<keyword evidence="5" id="KW-0274">FAD</keyword>
<evidence type="ECO:0000313" key="14">
    <source>
        <dbReference type="Proteomes" id="UP001165120"/>
    </source>
</evidence>
<dbReference type="GO" id="GO:0000293">
    <property type="term" value="F:ferric-chelate reductase activity"/>
    <property type="evidence" value="ECO:0007669"/>
    <property type="project" value="TreeGrafter"/>
</dbReference>
<name>A0A9W6WHM8_CANBO</name>
<keyword evidence="2" id="KW-0813">Transport</keyword>
<gene>
    <name evidence="13" type="ORF">Cboi02_000380300</name>
</gene>
<keyword evidence="8 10" id="KW-0472">Membrane</keyword>
<evidence type="ECO:0000256" key="5">
    <source>
        <dbReference type="ARBA" id="ARBA00022827"/>
    </source>
</evidence>